<protein>
    <submittedName>
        <fullName evidence="2">Uncharacterized protein</fullName>
    </submittedName>
</protein>
<reference evidence="2 3" key="1">
    <citation type="submission" date="2013-11" db="EMBL/GenBank/DDBJ databases">
        <title>Draft genome of the bovine lungworm Dictyocaulus viviparus.</title>
        <authorList>
            <person name="Mitreva M."/>
        </authorList>
    </citation>
    <scope>NUCLEOTIDE SEQUENCE [LARGE SCALE GENOMIC DNA]</scope>
    <source>
        <strain evidence="2 3">HannoverDv2000</strain>
    </source>
</reference>
<organism evidence="2 3">
    <name type="scientific">Dictyocaulus viviparus</name>
    <name type="common">Bovine lungworm</name>
    <dbReference type="NCBI Taxonomy" id="29172"/>
    <lineage>
        <taxon>Eukaryota</taxon>
        <taxon>Metazoa</taxon>
        <taxon>Ecdysozoa</taxon>
        <taxon>Nematoda</taxon>
        <taxon>Chromadorea</taxon>
        <taxon>Rhabditida</taxon>
        <taxon>Rhabditina</taxon>
        <taxon>Rhabditomorpha</taxon>
        <taxon>Strongyloidea</taxon>
        <taxon>Metastrongylidae</taxon>
        <taxon>Dictyocaulus</taxon>
    </lineage>
</organism>
<feature type="region of interest" description="Disordered" evidence="1">
    <location>
        <begin position="1"/>
        <end position="31"/>
    </location>
</feature>
<dbReference type="AlphaFoldDB" id="A0A0D8XF24"/>
<reference evidence="3" key="2">
    <citation type="journal article" date="2016" name="Sci. Rep.">
        <title>Dictyocaulus viviparus genome, variome and transcriptome elucidate lungworm biology and support future intervention.</title>
        <authorList>
            <person name="McNulty S.N."/>
            <person name="Strube C."/>
            <person name="Rosa B.A."/>
            <person name="Martin J.C."/>
            <person name="Tyagi R."/>
            <person name="Choi Y.J."/>
            <person name="Wang Q."/>
            <person name="Hallsworth Pepin K."/>
            <person name="Zhang X."/>
            <person name="Ozersky P."/>
            <person name="Wilson R.K."/>
            <person name="Sternberg P.W."/>
            <person name="Gasser R.B."/>
            <person name="Mitreva M."/>
        </authorList>
    </citation>
    <scope>NUCLEOTIDE SEQUENCE [LARGE SCALE GENOMIC DNA]</scope>
    <source>
        <strain evidence="3">HannoverDv2000</strain>
    </source>
</reference>
<feature type="compositionally biased region" description="Polar residues" evidence="1">
    <location>
        <begin position="18"/>
        <end position="31"/>
    </location>
</feature>
<dbReference type="Proteomes" id="UP000053766">
    <property type="component" value="Unassembled WGS sequence"/>
</dbReference>
<gene>
    <name evidence="2" type="ORF">DICVIV_10746</name>
</gene>
<evidence type="ECO:0000313" key="3">
    <source>
        <dbReference type="Proteomes" id="UP000053766"/>
    </source>
</evidence>
<keyword evidence="3" id="KW-1185">Reference proteome</keyword>
<dbReference type="OrthoDB" id="10550872at2759"/>
<dbReference type="STRING" id="29172.A0A0D8XF24"/>
<accession>A0A0D8XF24</accession>
<name>A0A0D8XF24_DICVI</name>
<evidence type="ECO:0000313" key="2">
    <source>
        <dbReference type="EMBL" id="KJH43230.1"/>
    </source>
</evidence>
<evidence type="ECO:0000256" key="1">
    <source>
        <dbReference type="SAM" id="MobiDB-lite"/>
    </source>
</evidence>
<sequence>MFSSHTKMFPSGSDYRDTSLSAVPPHNSQNQTFICDRTNDFRSCSSGHVFNDSKRSFTRDVLPSYVTQQSDSGFGSALSSGSSCSYLPPPPPYRMRIKQHKIYRSSSDSKYFTGQQSIISLFTDVHRVKGGERWNSQCSLVSYYHSPDRIHFFNVSLLTHAIFMLHVLF</sequence>
<proteinExistence type="predicted"/>
<dbReference type="EMBL" id="KN716579">
    <property type="protein sequence ID" value="KJH43230.1"/>
    <property type="molecule type" value="Genomic_DNA"/>
</dbReference>